<feature type="compositionally biased region" description="Low complexity" evidence="1">
    <location>
        <begin position="46"/>
        <end position="61"/>
    </location>
</feature>
<evidence type="ECO:0000313" key="3">
    <source>
        <dbReference type="Proteomes" id="UP000003022"/>
    </source>
</evidence>
<sequence length="61" mass="5992">MNGALPEVAVTSDTSPSIPHRTSRAPCARATRPAVSQAGPPPSVQRSAAANAARSAAAAAL</sequence>
<organism evidence="2 3">
    <name type="scientific">Streptomyces griseoaurantiacus M045</name>
    <dbReference type="NCBI Taxonomy" id="996637"/>
    <lineage>
        <taxon>Bacteria</taxon>
        <taxon>Bacillati</taxon>
        <taxon>Actinomycetota</taxon>
        <taxon>Actinomycetes</taxon>
        <taxon>Kitasatosporales</taxon>
        <taxon>Streptomycetaceae</taxon>
        <taxon>Streptomyces</taxon>
        <taxon>Streptomyces aurantiacus group</taxon>
    </lineage>
</organism>
<dbReference type="Proteomes" id="UP000003022">
    <property type="component" value="Unassembled WGS sequence"/>
</dbReference>
<comment type="caution">
    <text evidence="2">The sequence shown here is derived from an EMBL/GenBank/DDBJ whole genome shotgun (WGS) entry which is preliminary data.</text>
</comment>
<dbReference type="AlphaFoldDB" id="F3NLY9"/>
<evidence type="ECO:0000313" key="2">
    <source>
        <dbReference type="EMBL" id="EGG45539.1"/>
    </source>
</evidence>
<reference evidence="2 3" key="1">
    <citation type="journal article" date="2011" name="J. Bacteriol.">
        <title>Draft genome sequence of the marine bacterium Streptomyces griseoaurantiacus M045, which produces novel manumycin-type antibiotics with a pABA core component.</title>
        <authorList>
            <person name="Li F."/>
            <person name="Jiang P."/>
            <person name="Zheng H."/>
            <person name="Wang S."/>
            <person name="Zhao G."/>
            <person name="Qin S."/>
            <person name="Liu Z."/>
        </authorList>
    </citation>
    <scope>NUCLEOTIDE SEQUENCE [LARGE SCALE GENOMIC DNA]</scope>
    <source>
        <strain evidence="2 3">M045</strain>
    </source>
</reference>
<feature type="region of interest" description="Disordered" evidence="1">
    <location>
        <begin position="1"/>
        <end position="61"/>
    </location>
</feature>
<protein>
    <submittedName>
        <fullName evidence="2">Uncharacterized protein</fullName>
    </submittedName>
</protein>
<gene>
    <name evidence="2" type="ORF">SGM_4244</name>
</gene>
<evidence type="ECO:0000256" key="1">
    <source>
        <dbReference type="SAM" id="MobiDB-lite"/>
    </source>
</evidence>
<dbReference type="EMBL" id="AEYX01000040">
    <property type="protein sequence ID" value="EGG45539.1"/>
    <property type="molecule type" value="Genomic_DNA"/>
</dbReference>
<proteinExistence type="predicted"/>
<name>F3NLY9_9ACTN</name>
<keyword evidence="3" id="KW-1185">Reference proteome</keyword>
<accession>F3NLY9</accession>